<accession>A0ACC1DEG3</accession>
<gene>
    <name evidence="1" type="ORF">K1T71_001580</name>
</gene>
<comment type="caution">
    <text evidence="1">The sequence shown here is derived from an EMBL/GenBank/DDBJ whole genome shotgun (WGS) entry which is preliminary data.</text>
</comment>
<sequence length="594" mass="67848">MRGRDAGFQNYNAYRKLCGMKPAKKFEDFYDTIPKDVSFSYLILCTILVQPCRKDENRRVDGTCTNPHHPSRGASLTPFPRLLPAQYGPGIYPSGSHWIILNYNIFLFGDCCLNNQVPNEANPVCIPITVPQDDPFLRRTGIRCLNLTRVETFQDYGCIPHSLPAERYSRVTPLLDLSVVYGNTDERNKAIRANQGGLLAFRMEGDREVPDGNSIFCINSQPPETSCYNYGDSLQGNLLQGNYITAMWFFREHNRLARKLAELNPCWDDEKLFETARKINIAQWQYIFYYELIPLIIGRKNALSDGIIYETNGYVNDFNPSVEPGVLREYVVGSRWFHVMQPGTSDLYRKGKYVGSRTVVDDELRSGILAINNTEADLTQGCLYQPSDRADYIVDPDMSNRVLGEFQAVSDISATDMMRGRDAGFQNYNAYKKLCGLKTAKKFEDFYDTIPKDQVTKLKRIYEDVEDVELMVAIYTEKLIPGTTVGPTLYCIIAQNLILWRRSDKFFFEHGDFPTALSLDQLNEVRKTSMARVLCDNGDSVKHVQPQAFLRKTPWNDFVPCSHIPGMDLSAWMDDSCSRGNKDELSHNTNYEFN</sequence>
<organism evidence="1 2">
    <name type="scientific">Dendrolimus kikuchii</name>
    <dbReference type="NCBI Taxonomy" id="765133"/>
    <lineage>
        <taxon>Eukaryota</taxon>
        <taxon>Metazoa</taxon>
        <taxon>Ecdysozoa</taxon>
        <taxon>Arthropoda</taxon>
        <taxon>Hexapoda</taxon>
        <taxon>Insecta</taxon>
        <taxon>Pterygota</taxon>
        <taxon>Neoptera</taxon>
        <taxon>Endopterygota</taxon>
        <taxon>Lepidoptera</taxon>
        <taxon>Glossata</taxon>
        <taxon>Ditrysia</taxon>
        <taxon>Bombycoidea</taxon>
        <taxon>Lasiocampidae</taxon>
        <taxon>Dendrolimus</taxon>
    </lineage>
</organism>
<dbReference type="Proteomes" id="UP000824533">
    <property type="component" value="Linkage Group LG03"/>
</dbReference>
<dbReference type="EMBL" id="CM034389">
    <property type="protein sequence ID" value="KAJ0182211.1"/>
    <property type="molecule type" value="Genomic_DNA"/>
</dbReference>
<name>A0ACC1DEG3_9NEOP</name>
<proteinExistence type="predicted"/>
<evidence type="ECO:0000313" key="2">
    <source>
        <dbReference type="Proteomes" id="UP000824533"/>
    </source>
</evidence>
<protein>
    <submittedName>
        <fullName evidence="1">Uncharacterized protein</fullName>
    </submittedName>
</protein>
<evidence type="ECO:0000313" key="1">
    <source>
        <dbReference type="EMBL" id="KAJ0182211.1"/>
    </source>
</evidence>
<reference evidence="1 2" key="1">
    <citation type="journal article" date="2021" name="Front. Genet.">
        <title>Chromosome-Level Genome Assembly Reveals Significant Gene Expansion in the Toll and IMD Signaling Pathways of Dendrolimus kikuchii.</title>
        <authorList>
            <person name="Zhou J."/>
            <person name="Wu P."/>
            <person name="Xiong Z."/>
            <person name="Liu N."/>
            <person name="Zhao N."/>
            <person name="Ji M."/>
            <person name="Qiu Y."/>
            <person name="Yang B."/>
        </authorList>
    </citation>
    <scope>NUCLEOTIDE SEQUENCE [LARGE SCALE GENOMIC DNA]</scope>
    <source>
        <strain evidence="1">Ann1</strain>
    </source>
</reference>
<keyword evidence="2" id="KW-1185">Reference proteome</keyword>